<dbReference type="Proteomes" id="UP000014634">
    <property type="component" value="Unassembled WGS sequence"/>
</dbReference>
<gene>
    <name evidence="3" type="ORF">HMPREF9195_00084</name>
</gene>
<dbReference type="EMBL" id="ATFE01000001">
    <property type="protein sequence ID" value="EPF30071.1"/>
    <property type="molecule type" value="Genomic_DNA"/>
</dbReference>
<evidence type="ECO:0000256" key="1">
    <source>
        <dbReference type="SAM" id="Coils"/>
    </source>
</evidence>
<comment type="caution">
    <text evidence="3">The sequence shown here is derived from an EMBL/GenBank/DDBJ whole genome shotgun (WGS) entry which is preliminary data.</text>
</comment>
<evidence type="ECO:0000256" key="2">
    <source>
        <dbReference type="SAM" id="MobiDB-lite"/>
    </source>
</evidence>
<evidence type="ECO:0000313" key="3">
    <source>
        <dbReference type="EMBL" id="EPF30071.1"/>
    </source>
</evidence>
<reference evidence="3 4" key="1">
    <citation type="submission" date="2013-04" db="EMBL/GenBank/DDBJ databases">
        <title>The Genome Sequence of Treponema medium ATCC 700293.</title>
        <authorList>
            <consortium name="The Broad Institute Genomics Platform"/>
            <person name="Earl A."/>
            <person name="Ward D."/>
            <person name="Feldgarden M."/>
            <person name="Gevers D."/>
            <person name="Leonetti C."/>
            <person name="Blanton J.M."/>
            <person name="Dewhirst F.E."/>
            <person name="Izard J."/>
            <person name="Walker B."/>
            <person name="Young S."/>
            <person name="Zeng Q."/>
            <person name="Gargeya S."/>
            <person name="Fitzgerald M."/>
            <person name="Haas B."/>
            <person name="Abouelleil A."/>
            <person name="Allen A.W."/>
            <person name="Alvarado L."/>
            <person name="Arachchi H.M."/>
            <person name="Berlin A.M."/>
            <person name="Chapman S.B."/>
            <person name="Gainer-Dewar J."/>
            <person name="Goldberg J."/>
            <person name="Griggs A."/>
            <person name="Gujja S."/>
            <person name="Hansen M."/>
            <person name="Howarth C."/>
            <person name="Imamovic A."/>
            <person name="Ireland A."/>
            <person name="Larimer J."/>
            <person name="McCowan C."/>
            <person name="Murphy C."/>
            <person name="Pearson M."/>
            <person name="Poon T.W."/>
            <person name="Priest M."/>
            <person name="Roberts A."/>
            <person name="Saif S."/>
            <person name="Shea T."/>
            <person name="Sisk P."/>
            <person name="Sykes S."/>
            <person name="Wortman J."/>
            <person name="Nusbaum C."/>
            <person name="Birren B."/>
        </authorList>
    </citation>
    <scope>NUCLEOTIDE SEQUENCE [LARGE SCALE GENOMIC DNA]</scope>
    <source>
        <strain evidence="3 4">ATCC 700293</strain>
    </source>
</reference>
<organism evidence="3 4">
    <name type="scientific">Treponema medium ATCC 700293</name>
    <dbReference type="NCBI Taxonomy" id="1125700"/>
    <lineage>
        <taxon>Bacteria</taxon>
        <taxon>Pseudomonadati</taxon>
        <taxon>Spirochaetota</taxon>
        <taxon>Spirochaetia</taxon>
        <taxon>Spirochaetales</taxon>
        <taxon>Treponemataceae</taxon>
        <taxon>Treponema</taxon>
    </lineage>
</organism>
<dbReference type="AlphaFoldDB" id="A0AA87TFZ4"/>
<feature type="compositionally biased region" description="Polar residues" evidence="2">
    <location>
        <begin position="321"/>
        <end position="331"/>
    </location>
</feature>
<keyword evidence="1" id="KW-0175">Coiled coil</keyword>
<dbReference type="RefSeq" id="WP_016522162.1">
    <property type="nucleotide sequence ID" value="NZ_KE332517.1"/>
</dbReference>
<feature type="compositionally biased region" description="Low complexity" evidence="2">
    <location>
        <begin position="448"/>
        <end position="459"/>
    </location>
</feature>
<name>A0AA87TFZ4_TREMD</name>
<feature type="region of interest" description="Disordered" evidence="2">
    <location>
        <begin position="319"/>
        <end position="355"/>
    </location>
</feature>
<proteinExistence type="predicted"/>
<evidence type="ECO:0000313" key="4">
    <source>
        <dbReference type="Proteomes" id="UP000014634"/>
    </source>
</evidence>
<feature type="coiled-coil region" evidence="1">
    <location>
        <begin position="229"/>
        <end position="256"/>
    </location>
</feature>
<protein>
    <submittedName>
        <fullName evidence="3">Uncharacterized protein</fullName>
    </submittedName>
</protein>
<feature type="compositionally biased region" description="Low complexity" evidence="2">
    <location>
        <begin position="341"/>
        <end position="352"/>
    </location>
</feature>
<sequence>MNQDQVKEILLQIEESELEFSVTFTGKASKKVNGLYKSDTHEILLHNKNFSVDNELLYTAIHEYTHHRLCELDGTRSGRVHTQRFWSYFHRLLQKAEEKGLYKIAMEESPELLELTDTIRTTIMAEDGKLMKELGRLLSKARVLCKQAGVRYEDYIDRVLCLPRASAATIEKIHAFDVKPELGYEAMKVVANIANPDKRAAAEDLFLQKHSPAFVRDSVKNKPQDEDPRRKLENEKRRIERTIVSLQARLSELEDTLAKMPVTPFIFCFFFLLRLLSPLAADNTGVGGGQMQIPAIPDIPEVTIGGGITRPPAPPVIQPPTFLQQKRTPSSAAGAKGKQTSNAAAASGNSGKSDVKKSTALNGLNAKTLAALSQNSGNLTLLNNLLGSDAGLGGNGGLGNVTGLQTDTGGAVLTKILSELEKLQAQTAQAAQKENRQTGQAVQKATASTGNSVVGTNGNNAVGTSGGTITDTVNDAGTAGNTGAGNAADAHAALAQGAAAELIRLRINGKEIKDDLVYTFCSAPAANGSFLYGADRRFTANGAELNETAYFLCRKTEAQQYEITMDLRQEPLNANSFLYKLYQLSPVSVEQTSDIIFWHYKASDLEVELIFRIVHL</sequence>
<accession>A0AA87TFZ4</accession>
<feature type="compositionally biased region" description="Polar residues" evidence="2">
    <location>
        <begin position="437"/>
        <end position="447"/>
    </location>
</feature>
<feature type="region of interest" description="Disordered" evidence="2">
    <location>
        <begin position="434"/>
        <end position="459"/>
    </location>
</feature>